<feature type="domain" description="C2H2-type" evidence="1">
    <location>
        <begin position="99"/>
        <end position="122"/>
    </location>
</feature>
<dbReference type="EMBL" id="JAWIZZ010000006">
    <property type="protein sequence ID" value="KAK5782273.1"/>
    <property type="molecule type" value="Genomic_DNA"/>
</dbReference>
<evidence type="ECO:0000259" key="1">
    <source>
        <dbReference type="PROSITE" id="PS00028"/>
    </source>
</evidence>
<dbReference type="InterPro" id="IPR039258">
    <property type="entry name" value="ZNF511"/>
</dbReference>
<gene>
    <name evidence="2" type="ORF">RI543_000203</name>
</gene>
<keyword evidence="3" id="KW-1185">Reference proteome</keyword>
<name>A0AAN7WJS0_9SACH</name>
<reference evidence="3" key="1">
    <citation type="submission" date="2023-07" db="EMBL/GenBank/DDBJ databases">
        <title>A draft genome of Kazachstania heterogenica Y-27499.</title>
        <authorList>
            <person name="Donic C."/>
            <person name="Kralova J.S."/>
            <person name="Fidel L."/>
            <person name="Ben-Dor S."/>
            <person name="Jung S."/>
        </authorList>
    </citation>
    <scope>NUCLEOTIDE SEQUENCE [LARGE SCALE GENOMIC DNA]</scope>
    <source>
        <strain evidence="3">Y27499</strain>
    </source>
</reference>
<evidence type="ECO:0000313" key="2">
    <source>
        <dbReference type="EMBL" id="KAK5782273.1"/>
    </source>
</evidence>
<dbReference type="AlphaFoldDB" id="A0AAN7WJS0"/>
<dbReference type="PROSITE" id="PS00028">
    <property type="entry name" value="ZINC_FINGER_C2H2_1"/>
    <property type="match status" value="2"/>
</dbReference>
<feature type="domain" description="C2H2-type" evidence="1">
    <location>
        <begin position="66"/>
        <end position="87"/>
    </location>
</feature>
<dbReference type="InterPro" id="IPR013087">
    <property type="entry name" value="Znf_C2H2_type"/>
</dbReference>
<sequence length="137" mass="16434">MENDIIRQSYYNHKNFSPITTNEKVDNSNDIAVRDGIICNEPPCENNFILLEFYPSHVENYHNNRCSKCKQNFISNHILNLHIDECHNPFLNEFDNLKCFEVHCNETFENHNERIKHLIKKHDYPSFFDFDMIFSGY</sequence>
<organism evidence="2 3">
    <name type="scientific">Arxiozyma heterogenica</name>
    <dbReference type="NCBI Taxonomy" id="278026"/>
    <lineage>
        <taxon>Eukaryota</taxon>
        <taxon>Fungi</taxon>
        <taxon>Dikarya</taxon>
        <taxon>Ascomycota</taxon>
        <taxon>Saccharomycotina</taxon>
        <taxon>Saccharomycetes</taxon>
        <taxon>Saccharomycetales</taxon>
        <taxon>Saccharomycetaceae</taxon>
        <taxon>Arxiozyma</taxon>
    </lineage>
</organism>
<protein>
    <recommendedName>
        <fullName evidence="1">C2H2-type domain-containing protein</fullName>
    </recommendedName>
</protein>
<dbReference type="SMART" id="SM00355">
    <property type="entry name" value="ZnF_C2H2"/>
    <property type="match status" value="2"/>
</dbReference>
<proteinExistence type="predicted"/>
<comment type="caution">
    <text evidence="2">The sequence shown here is derived from an EMBL/GenBank/DDBJ whole genome shotgun (WGS) entry which is preliminary data.</text>
</comment>
<accession>A0AAN7WJS0</accession>
<evidence type="ECO:0000313" key="3">
    <source>
        <dbReference type="Proteomes" id="UP001306508"/>
    </source>
</evidence>
<dbReference type="Proteomes" id="UP001306508">
    <property type="component" value="Unassembled WGS sequence"/>
</dbReference>
<dbReference type="PANTHER" id="PTHR21354">
    <property type="entry name" value="ZINC FINGER PROTEIN 511"/>
    <property type="match status" value="1"/>
</dbReference>
<dbReference type="PANTHER" id="PTHR21354:SF0">
    <property type="entry name" value="ZINC FINGER PROTEIN 511"/>
    <property type="match status" value="1"/>
</dbReference>